<organism evidence="1 2">
    <name type="scientific">Argiope bruennichi</name>
    <name type="common">Wasp spider</name>
    <name type="synonym">Aranea bruennichi</name>
    <dbReference type="NCBI Taxonomy" id="94029"/>
    <lineage>
        <taxon>Eukaryota</taxon>
        <taxon>Metazoa</taxon>
        <taxon>Ecdysozoa</taxon>
        <taxon>Arthropoda</taxon>
        <taxon>Chelicerata</taxon>
        <taxon>Arachnida</taxon>
        <taxon>Araneae</taxon>
        <taxon>Araneomorphae</taxon>
        <taxon>Entelegynae</taxon>
        <taxon>Araneoidea</taxon>
        <taxon>Araneidae</taxon>
        <taxon>Argiope</taxon>
    </lineage>
</organism>
<reference evidence="1" key="2">
    <citation type="submission" date="2020-06" db="EMBL/GenBank/DDBJ databases">
        <authorList>
            <person name="Sheffer M."/>
        </authorList>
    </citation>
    <scope>NUCLEOTIDE SEQUENCE</scope>
</reference>
<proteinExistence type="predicted"/>
<keyword evidence="2" id="KW-1185">Reference proteome</keyword>
<dbReference type="Proteomes" id="UP000807504">
    <property type="component" value="Unassembled WGS sequence"/>
</dbReference>
<dbReference type="EMBL" id="JABXBU010000015">
    <property type="protein sequence ID" value="KAF8787512.1"/>
    <property type="molecule type" value="Genomic_DNA"/>
</dbReference>
<sequence length="208" mass="23364">MGGRIRRLGHGGGRGFQGVGSSAMRASMKMRSFSCLLLAFLLSLMVFRMLGNSIRSSLISFRSLRWFFQSVKSFNSSIKWGWGGCGLLFIDLWEVTSWLLGRGERGGGLFPPLGDPACRERIFGECGFPKENGKIAEKFPSHSGNRIKTKAKKTSPTKLPEVKRKSLKGFTEEDMDEFSDSDEIYVNKNGSEIWIKAEEKYSELHHIP</sequence>
<gene>
    <name evidence="1" type="ORF">HNY73_009099</name>
</gene>
<name>A0A8T0FAX3_ARGBR</name>
<comment type="caution">
    <text evidence="1">The sequence shown here is derived from an EMBL/GenBank/DDBJ whole genome shotgun (WGS) entry which is preliminary data.</text>
</comment>
<evidence type="ECO:0000313" key="1">
    <source>
        <dbReference type="EMBL" id="KAF8787512.1"/>
    </source>
</evidence>
<evidence type="ECO:0000313" key="2">
    <source>
        <dbReference type="Proteomes" id="UP000807504"/>
    </source>
</evidence>
<reference evidence="1" key="1">
    <citation type="journal article" date="2020" name="bioRxiv">
        <title>Chromosome-level reference genome of the European wasp spider Argiope bruennichi: a resource for studies on range expansion and evolutionary adaptation.</title>
        <authorList>
            <person name="Sheffer M.M."/>
            <person name="Hoppe A."/>
            <person name="Krehenwinkel H."/>
            <person name="Uhl G."/>
            <person name="Kuss A.W."/>
            <person name="Jensen L."/>
            <person name="Jensen C."/>
            <person name="Gillespie R.G."/>
            <person name="Hoff K.J."/>
            <person name="Prost S."/>
        </authorList>
    </citation>
    <scope>NUCLEOTIDE SEQUENCE</scope>
</reference>
<accession>A0A8T0FAX3</accession>
<dbReference type="AlphaFoldDB" id="A0A8T0FAX3"/>
<protein>
    <submittedName>
        <fullName evidence="1">Uncharacterized protein</fullName>
    </submittedName>
</protein>